<protein>
    <submittedName>
        <fullName evidence="9">NADH-Ubiquinone/plastoquinone (Complex I), various chains family protein</fullName>
    </submittedName>
</protein>
<comment type="caution">
    <text evidence="9">The sequence shown here is derived from an EMBL/GenBank/DDBJ whole genome shotgun (WGS) entry which is preliminary data.</text>
</comment>
<reference evidence="9" key="1">
    <citation type="submission" date="2014-01" db="EMBL/GenBank/DDBJ databases">
        <authorList>
            <person name="Brown-Elliot B."/>
            <person name="Wallace R."/>
            <person name="Lenaerts A."/>
            <person name="Ordway D."/>
            <person name="DeGroote M.A."/>
            <person name="Parker T."/>
            <person name="Sizemore C."/>
            <person name="Tallon L.J."/>
            <person name="Sadzewicz L.K."/>
            <person name="Sengamalay N."/>
            <person name="Fraser C.M."/>
            <person name="Hine E."/>
            <person name="Shefchek K.A."/>
            <person name="Das S.P."/>
            <person name="Tettelin H."/>
        </authorList>
    </citation>
    <scope>NUCLEOTIDE SEQUENCE [LARGE SCALE GENOMIC DNA]</scope>
    <source>
        <strain evidence="9">4042</strain>
    </source>
</reference>
<organism evidence="9">
    <name type="scientific">Mycobacterium xenopi 4042</name>
    <dbReference type="NCBI Taxonomy" id="1299334"/>
    <lineage>
        <taxon>Bacteria</taxon>
        <taxon>Bacillati</taxon>
        <taxon>Actinomycetota</taxon>
        <taxon>Actinomycetes</taxon>
        <taxon>Mycobacteriales</taxon>
        <taxon>Mycobacteriaceae</taxon>
        <taxon>Mycobacterium</taxon>
    </lineage>
</organism>
<feature type="transmembrane region" description="Helical" evidence="7">
    <location>
        <begin position="70"/>
        <end position="87"/>
    </location>
</feature>
<evidence type="ECO:0000256" key="4">
    <source>
        <dbReference type="ARBA" id="ARBA00023136"/>
    </source>
</evidence>
<feature type="compositionally biased region" description="Basic and acidic residues" evidence="6">
    <location>
        <begin position="18"/>
        <end position="27"/>
    </location>
</feature>
<keyword evidence="4 7" id="KW-0472">Membrane</keyword>
<evidence type="ECO:0000256" key="5">
    <source>
        <dbReference type="RuleBase" id="RU000320"/>
    </source>
</evidence>
<keyword evidence="2 5" id="KW-0812">Transmembrane</keyword>
<evidence type="ECO:0000313" key="9">
    <source>
        <dbReference type="EMBL" id="EUA27905.1"/>
    </source>
</evidence>
<feature type="region of interest" description="Disordered" evidence="6">
    <location>
        <begin position="1"/>
        <end position="29"/>
    </location>
</feature>
<evidence type="ECO:0000256" key="3">
    <source>
        <dbReference type="ARBA" id="ARBA00022989"/>
    </source>
</evidence>
<gene>
    <name evidence="9" type="ORF">I553_9200</name>
</gene>
<dbReference type="Pfam" id="PF00361">
    <property type="entry name" value="Proton_antipo_M"/>
    <property type="match status" value="1"/>
</dbReference>
<dbReference type="GO" id="GO:0012505">
    <property type="term" value="C:endomembrane system"/>
    <property type="evidence" value="ECO:0007669"/>
    <property type="project" value="UniProtKB-SubCell"/>
</dbReference>
<dbReference type="EMBL" id="JAOB01000062">
    <property type="protein sequence ID" value="EUA27905.1"/>
    <property type="molecule type" value="Genomic_DNA"/>
</dbReference>
<feature type="domain" description="NADH:quinone oxidoreductase/Mrp antiporter transmembrane" evidence="8">
    <location>
        <begin position="87"/>
        <end position="153"/>
    </location>
</feature>
<feature type="transmembrane region" description="Helical" evidence="7">
    <location>
        <begin position="123"/>
        <end position="144"/>
    </location>
</feature>
<dbReference type="AlphaFoldDB" id="X8AAL2"/>
<feature type="compositionally biased region" description="Basic residues" evidence="6">
    <location>
        <begin position="1"/>
        <end position="11"/>
    </location>
</feature>
<evidence type="ECO:0000259" key="8">
    <source>
        <dbReference type="Pfam" id="PF00361"/>
    </source>
</evidence>
<dbReference type="GO" id="GO:0016020">
    <property type="term" value="C:membrane"/>
    <property type="evidence" value="ECO:0007669"/>
    <property type="project" value="UniProtKB-SubCell"/>
</dbReference>
<accession>X8AAL2</accession>
<evidence type="ECO:0000256" key="7">
    <source>
        <dbReference type="SAM" id="Phobius"/>
    </source>
</evidence>
<keyword evidence="9" id="KW-0830">Ubiquinone</keyword>
<proteinExistence type="predicted"/>
<dbReference type="PANTHER" id="PTHR22773">
    <property type="entry name" value="NADH DEHYDROGENASE"/>
    <property type="match status" value="1"/>
</dbReference>
<dbReference type="InterPro" id="IPR001750">
    <property type="entry name" value="ND/Mrp_TM"/>
</dbReference>
<comment type="subcellular location">
    <subcellularLocation>
        <location evidence="1">Endomembrane system</location>
        <topology evidence="1">Multi-pass membrane protein</topology>
    </subcellularLocation>
    <subcellularLocation>
        <location evidence="5">Membrane</location>
        <topology evidence="5">Multi-pass membrane protein</topology>
    </subcellularLocation>
</comment>
<evidence type="ECO:0000256" key="6">
    <source>
        <dbReference type="SAM" id="MobiDB-lite"/>
    </source>
</evidence>
<evidence type="ECO:0000256" key="2">
    <source>
        <dbReference type="ARBA" id="ARBA00022692"/>
    </source>
</evidence>
<feature type="transmembrane region" description="Helical" evidence="7">
    <location>
        <begin position="93"/>
        <end position="111"/>
    </location>
</feature>
<keyword evidence="3 7" id="KW-1133">Transmembrane helix</keyword>
<name>X8AAL2_MYCXE</name>
<dbReference type="PATRIC" id="fig|1299334.3.peg.6695"/>
<sequence length="175" mass="18725">MDQRHRRHGASRCHPGGNHRDDGARSERVRRHVRHRYQHRSGPDRCCDRALLVLAVAGDEIRGSPRESETYALLLFSTTGVLILAGADDLLVLITGFLLTSIPLYGLIGLLRSPTAAEATMKAYLIGALFGIVLMLGVSILYAVTGATSYHELGFRLGNAPAGAVAAGQSPSSPP</sequence>
<evidence type="ECO:0000256" key="1">
    <source>
        <dbReference type="ARBA" id="ARBA00004127"/>
    </source>
</evidence>